<dbReference type="Gene3D" id="6.10.140.2220">
    <property type="match status" value="1"/>
</dbReference>
<evidence type="ECO:0000256" key="1">
    <source>
        <dbReference type="ARBA" id="ARBA00022723"/>
    </source>
</evidence>
<keyword evidence="2 4" id="KW-0863">Zinc-finger</keyword>
<dbReference type="OMA" id="QQPSEWK"/>
<dbReference type="GO" id="GO:0008270">
    <property type="term" value="F:zinc ion binding"/>
    <property type="evidence" value="ECO:0007669"/>
    <property type="project" value="UniProtKB-KW"/>
</dbReference>
<dbReference type="Proteomes" id="UP000219338">
    <property type="component" value="Unassembled WGS sequence"/>
</dbReference>
<organism evidence="6 7">
    <name type="scientific">Armillaria ostoyae</name>
    <name type="common">Armillaria root rot fungus</name>
    <dbReference type="NCBI Taxonomy" id="47428"/>
    <lineage>
        <taxon>Eukaryota</taxon>
        <taxon>Fungi</taxon>
        <taxon>Dikarya</taxon>
        <taxon>Basidiomycota</taxon>
        <taxon>Agaricomycotina</taxon>
        <taxon>Agaricomycetes</taxon>
        <taxon>Agaricomycetidae</taxon>
        <taxon>Agaricales</taxon>
        <taxon>Marasmiineae</taxon>
        <taxon>Physalacriaceae</taxon>
        <taxon>Armillaria</taxon>
    </lineage>
</organism>
<accession>A0A284QP90</accession>
<proteinExistence type="predicted"/>
<keyword evidence="7" id="KW-1185">Reference proteome</keyword>
<evidence type="ECO:0000313" key="6">
    <source>
        <dbReference type="EMBL" id="SJK98282.1"/>
    </source>
</evidence>
<evidence type="ECO:0000259" key="5">
    <source>
        <dbReference type="PROSITE" id="PS50865"/>
    </source>
</evidence>
<reference evidence="7" key="1">
    <citation type="journal article" date="2017" name="Nat. Ecol. Evol.">
        <title>Genome expansion and lineage-specific genetic innovations in the forest pathogenic fungi Armillaria.</title>
        <authorList>
            <person name="Sipos G."/>
            <person name="Prasanna A.N."/>
            <person name="Walter M.C."/>
            <person name="O'Connor E."/>
            <person name="Balint B."/>
            <person name="Krizsan K."/>
            <person name="Kiss B."/>
            <person name="Hess J."/>
            <person name="Varga T."/>
            <person name="Slot J."/>
            <person name="Riley R."/>
            <person name="Boka B."/>
            <person name="Rigling D."/>
            <person name="Barry K."/>
            <person name="Lee J."/>
            <person name="Mihaltcheva S."/>
            <person name="LaButti K."/>
            <person name="Lipzen A."/>
            <person name="Waldron R."/>
            <person name="Moloney N.M."/>
            <person name="Sperisen C."/>
            <person name="Kredics L."/>
            <person name="Vagvoelgyi C."/>
            <person name="Patrignani A."/>
            <person name="Fitzpatrick D."/>
            <person name="Nagy I."/>
            <person name="Doyle S."/>
            <person name="Anderson J.B."/>
            <person name="Grigoriev I.V."/>
            <person name="Gueldener U."/>
            <person name="Muensterkoetter M."/>
            <person name="Nagy L.G."/>
        </authorList>
    </citation>
    <scope>NUCLEOTIDE SEQUENCE [LARGE SCALE GENOMIC DNA]</scope>
    <source>
        <strain evidence="7">C18/9</strain>
    </source>
</reference>
<dbReference type="SUPFAM" id="SSF144232">
    <property type="entry name" value="HIT/MYND zinc finger-like"/>
    <property type="match status" value="1"/>
</dbReference>
<name>A0A284QP90_ARMOS</name>
<evidence type="ECO:0000256" key="4">
    <source>
        <dbReference type="PROSITE-ProRule" id="PRU00134"/>
    </source>
</evidence>
<dbReference type="InterPro" id="IPR002893">
    <property type="entry name" value="Znf_MYND"/>
</dbReference>
<evidence type="ECO:0000256" key="3">
    <source>
        <dbReference type="ARBA" id="ARBA00022833"/>
    </source>
</evidence>
<dbReference type="PROSITE" id="PS50865">
    <property type="entry name" value="ZF_MYND_2"/>
    <property type="match status" value="1"/>
</dbReference>
<keyword evidence="1" id="KW-0479">Metal-binding</keyword>
<dbReference type="STRING" id="47428.A0A284QP90"/>
<dbReference type="AlphaFoldDB" id="A0A284QP90"/>
<protein>
    <recommendedName>
        <fullName evidence="5">MYND-type domain-containing protein</fullName>
    </recommendedName>
</protein>
<gene>
    <name evidence="6" type="ORF">ARMOST_01545</name>
</gene>
<dbReference type="OrthoDB" id="3012144at2759"/>
<dbReference type="Pfam" id="PF01753">
    <property type="entry name" value="zf-MYND"/>
    <property type="match status" value="1"/>
</dbReference>
<evidence type="ECO:0000313" key="7">
    <source>
        <dbReference type="Proteomes" id="UP000219338"/>
    </source>
</evidence>
<evidence type="ECO:0000256" key="2">
    <source>
        <dbReference type="ARBA" id="ARBA00022771"/>
    </source>
</evidence>
<feature type="domain" description="MYND-type" evidence="5">
    <location>
        <begin position="440"/>
        <end position="489"/>
    </location>
</feature>
<keyword evidence="3" id="KW-0862">Zinc</keyword>
<sequence length="627" mass="71521">MEKLIASTVSHLDRTFHIDSSVQRSAKGGSYEAMMALAVQASKSQRAHRAFFRVMEENLKFNTASIQDMKRGRLPVVPSLDPKDVVNLSCNSMLALTTGLRSQLLLQPVCLEDSTSSMVALIPAMSFWLCLFCEHIILPSRTSEFTFIDFHHAVVFVLAWTTSENKTTIEAKLFTDYLPFLWFHPPPGCTKYNFDDARSLFTAVYHVVLACESIPLRIILVRRLEENSTLSASLIIQFIVDEFSHIPEESDTPLPYKTFLTVTSTFQLSAYSPPIHTALLKNNSIQWISLILRFVTRRTRFTYIALHLAMDCVCWCLLYILRVMRDGHSFIHQLLGYDILLYLLKASHSLHAHPELIDQKVKGLKTAVENHIVKILHMVISHFTYASILKRSKKAISKIRRQHVDEFLKSKDPGLKRVCATWTEFVNIAFYRSDITRSIGLPCGNRECPGGTSTVKFMACSRCQFTLYCSRTYQKDDWSRSSTGHRSVCTQIKQLRTDPSNCFRTPVHSLTGFLDANPLPMSFSDYMALKILNSQYVDYHRQQPSEWKELLDEYIAENGEPDPLWPLVLKLDYRAINVEPDVYIDSSERCVEDLEILAEAREGAGTLVYCIIPDGKRTVEKVELVAS</sequence>
<dbReference type="EMBL" id="FUEG01000001">
    <property type="protein sequence ID" value="SJK98282.1"/>
    <property type="molecule type" value="Genomic_DNA"/>
</dbReference>